<name>A0A6A7N6W6_9BURK</name>
<evidence type="ECO:0000313" key="2">
    <source>
        <dbReference type="Proteomes" id="UP000440498"/>
    </source>
</evidence>
<evidence type="ECO:0000313" key="1">
    <source>
        <dbReference type="EMBL" id="MQA40547.1"/>
    </source>
</evidence>
<accession>A0A6A7N6W6</accession>
<reference evidence="1 2" key="1">
    <citation type="submission" date="2019-10" db="EMBL/GenBank/DDBJ databases">
        <title>Two novel species isolated from a subtropical stream in China.</title>
        <authorList>
            <person name="Lu H."/>
        </authorList>
    </citation>
    <scope>NUCLEOTIDE SEQUENCE [LARGE SCALE GENOMIC DNA]</scope>
    <source>
        <strain evidence="1 2">FT29W</strain>
    </source>
</reference>
<proteinExistence type="predicted"/>
<dbReference type="AlphaFoldDB" id="A0A6A7N6W6"/>
<organism evidence="1 2">
    <name type="scientific">Rugamonas aquatica</name>
    <dbReference type="NCBI Taxonomy" id="2743357"/>
    <lineage>
        <taxon>Bacteria</taxon>
        <taxon>Pseudomonadati</taxon>
        <taxon>Pseudomonadota</taxon>
        <taxon>Betaproteobacteria</taxon>
        <taxon>Burkholderiales</taxon>
        <taxon>Oxalobacteraceae</taxon>
        <taxon>Telluria group</taxon>
        <taxon>Rugamonas</taxon>
    </lineage>
</organism>
<dbReference type="Proteomes" id="UP000440498">
    <property type="component" value="Unassembled WGS sequence"/>
</dbReference>
<keyword evidence="2" id="KW-1185">Reference proteome</keyword>
<sequence>MQHMIQFVKPICRAAAYWPAFLTLCWVGVCGAADWQSIPAAHSDIRIDAESVVWADGRVQAWVWYAPVRRPLLLRILMPGELQSAADSKEQVFVNCHARSYRIGDFEGLPRGARYLGRAAQVLPDSDEAAVLAWLCDA</sequence>
<dbReference type="RefSeq" id="WP_152839849.1">
    <property type="nucleotide sequence ID" value="NZ_WHUG01000009.1"/>
</dbReference>
<gene>
    <name evidence="1" type="ORF">GEV02_20545</name>
</gene>
<protein>
    <submittedName>
        <fullName evidence="1">Uncharacterized protein</fullName>
    </submittedName>
</protein>
<comment type="caution">
    <text evidence="1">The sequence shown here is derived from an EMBL/GenBank/DDBJ whole genome shotgun (WGS) entry which is preliminary data.</text>
</comment>
<dbReference type="EMBL" id="WHUG01000009">
    <property type="protein sequence ID" value="MQA40547.1"/>
    <property type="molecule type" value="Genomic_DNA"/>
</dbReference>